<protein>
    <submittedName>
        <fullName evidence="1">Antitoxin</fullName>
    </submittedName>
</protein>
<dbReference type="NCBIfam" id="NF046040">
    <property type="entry name" value="RelB_antitoxin"/>
    <property type="match status" value="1"/>
</dbReference>
<dbReference type="RefSeq" id="WP_243914313.1">
    <property type="nucleotide sequence ID" value="NZ_JAAECY010000036.1"/>
</dbReference>
<evidence type="ECO:0000313" key="2">
    <source>
        <dbReference type="Proteomes" id="UP001522462"/>
    </source>
</evidence>
<dbReference type="InterPro" id="IPR046257">
    <property type="entry name" value="DUF6290"/>
</dbReference>
<dbReference type="EMBL" id="JAAEDA010000007">
    <property type="protein sequence ID" value="MCJ1977445.1"/>
    <property type="molecule type" value="Genomic_DNA"/>
</dbReference>
<sequence length="74" mass="8484">MTTISLKISDQDKLFLNNMAKFEGVTLSELIRSKTFKALEDDYDARIADLALDEYNNSQEQSKPITALWNELNL</sequence>
<organism evidence="1 2">
    <name type="scientific">Pseudolactococcus paracarnosus</name>
    <dbReference type="NCBI Taxonomy" id="2749962"/>
    <lineage>
        <taxon>Bacteria</taxon>
        <taxon>Bacillati</taxon>
        <taxon>Bacillota</taxon>
        <taxon>Bacilli</taxon>
        <taxon>Lactobacillales</taxon>
        <taxon>Streptococcaceae</taxon>
        <taxon>Pseudolactococcus</taxon>
    </lineage>
</organism>
<proteinExistence type="predicted"/>
<dbReference type="Proteomes" id="UP001522462">
    <property type="component" value="Unassembled WGS sequence"/>
</dbReference>
<reference evidence="1 2" key="1">
    <citation type="journal article" date="2022" name="Microbiol. Res.">
        <title>Comparative genome analysis, predicted lifestyle and antimicrobial strategies of Lactococcus carnosus and Lactococcus paracarnosus isolated from meat.</title>
        <authorList>
            <person name="Werum V."/>
            <person name="Ehrmann M."/>
            <person name="Vogel R."/>
            <person name="Hilgarth M."/>
        </authorList>
    </citation>
    <scope>NUCLEOTIDE SEQUENCE [LARGE SCALE GENOMIC DNA]</scope>
    <source>
        <strain evidence="1 2">TMW21897</strain>
    </source>
</reference>
<accession>A0ABT0ALN1</accession>
<comment type="caution">
    <text evidence="1">The sequence shown here is derived from an EMBL/GenBank/DDBJ whole genome shotgun (WGS) entry which is preliminary data.</text>
</comment>
<gene>
    <name evidence="1" type="ORF">GYN19_05700</name>
</gene>
<dbReference type="Pfam" id="PF19807">
    <property type="entry name" value="DUF6290"/>
    <property type="match status" value="1"/>
</dbReference>
<evidence type="ECO:0000313" key="1">
    <source>
        <dbReference type="EMBL" id="MCJ1977445.1"/>
    </source>
</evidence>
<keyword evidence="2" id="KW-1185">Reference proteome</keyword>
<name>A0ABT0ALN1_9LACT</name>